<proteinExistence type="predicted"/>
<dbReference type="AlphaFoldDB" id="A0A915NT05"/>
<sequence>MEILVNDVSRFILKRDASVRVWYHRESVEMIKNPNIPRQFNINYEWREVLSTETTENIDSNNDCSCPKEEIFDNNWRNGVFKSPGC</sequence>
<organism evidence="1 2">
    <name type="scientific">Meloidogyne floridensis</name>
    <dbReference type="NCBI Taxonomy" id="298350"/>
    <lineage>
        <taxon>Eukaryota</taxon>
        <taxon>Metazoa</taxon>
        <taxon>Ecdysozoa</taxon>
        <taxon>Nematoda</taxon>
        <taxon>Chromadorea</taxon>
        <taxon>Rhabditida</taxon>
        <taxon>Tylenchina</taxon>
        <taxon>Tylenchomorpha</taxon>
        <taxon>Tylenchoidea</taxon>
        <taxon>Meloidogynidae</taxon>
        <taxon>Meloidogyninae</taxon>
        <taxon>Meloidogyne</taxon>
    </lineage>
</organism>
<keyword evidence="1" id="KW-1185">Reference proteome</keyword>
<dbReference type="Proteomes" id="UP000887560">
    <property type="component" value="Unplaced"/>
</dbReference>
<evidence type="ECO:0000313" key="1">
    <source>
        <dbReference type="Proteomes" id="UP000887560"/>
    </source>
</evidence>
<accession>A0A915NT05</accession>
<dbReference type="WBParaSite" id="scf7180000420037.g4623">
    <property type="protein sequence ID" value="scf7180000420037.g4623"/>
    <property type="gene ID" value="scf7180000420037.g4623"/>
</dbReference>
<reference evidence="2" key="1">
    <citation type="submission" date="2022-11" db="UniProtKB">
        <authorList>
            <consortium name="WormBaseParasite"/>
        </authorList>
    </citation>
    <scope>IDENTIFICATION</scope>
</reference>
<name>A0A915NT05_9BILA</name>
<evidence type="ECO:0000313" key="2">
    <source>
        <dbReference type="WBParaSite" id="scf7180000420037.g4623"/>
    </source>
</evidence>
<protein>
    <submittedName>
        <fullName evidence="2">Uncharacterized protein</fullName>
    </submittedName>
</protein>